<evidence type="ECO:0000313" key="2">
    <source>
        <dbReference type="EMBL" id="CBY06727.1"/>
    </source>
</evidence>
<organism evidence="2 3">
    <name type="scientific">Oikopleura dioica</name>
    <name type="common">Tunicate</name>
    <dbReference type="NCBI Taxonomy" id="34765"/>
    <lineage>
        <taxon>Eukaryota</taxon>
        <taxon>Metazoa</taxon>
        <taxon>Chordata</taxon>
        <taxon>Tunicata</taxon>
        <taxon>Appendicularia</taxon>
        <taxon>Copelata</taxon>
        <taxon>Oikopleuridae</taxon>
        <taxon>Oikopleura</taxon>
    </lineage>
</organism>
<feature type="compositionally biased region" description="Polar residues" evidence="1">
    <location>
        <begin position="106"/>
        <end position="117"/>
    </location>
</feature>
<reference evidence="2 3" key="1">
    <citation type="journal article" date="2010" name="Science">
        <title>Plasticity of animal genome architecture unmasked by rapid evolution of a pelagic tunicate.</title>
        <authorList>
            <person name="Denoeud F."/>
            <person name="Henriet S."/>
            <person name="Mungpakdee S."/>
            <person name="Aury J.M."/>
            <person name="Da Silva C."/>
            <person name="Brinkmann H."/>
            <person name="Mikhaleva J."/>
            <person name="Olsen L.C."/>
            <person name="Jubin C."/>
            <person name="Canestro C."/>
            <person name="Bouquet J.M."/>
            <person name="Danks G."/>
            <person name="Poulain J."/>
            <person name="Campsteijn C."/>
            <person name="Adamski M."/>
            <person name="Cross I."/>
            <person name="Yadetie F."/>
            <person name="Muffato M."/>
            <person name="Louis A."/>
            <person name="Butcher S."/>
            <person name="Tsagkogeorga G."/>
            <person name="Konrad A."/>
            <person name="Singh S."/>
            <person name="Jensen M.F."/>
            <person name="Cong E.H."/>
            <person name="Eikeseth-Otteraa H."/>
            <person name="Noel B."/>
            <person name="Anthouard V."/>
            <person name="Porcel B.M."/>
            <person name="Kachouri-Lafond R."/>
            <person name="Nishino A."/>
            <person name="Ugolini M."/>
            <person name="Chourrout P."/>
            <person name="Nishida H."/>
            <person name="Aasland R."/>
            <person name="Huzurbazar S."/>
            <person name="Westhof E."/>
            <person name="Delsuc F."/>
            <person name="Lehrach H."/>
            <person name="Reinhardt R."/>
            <person name="Weissenbach J."/>
            <person name="Roy S.W."/>
            <person name="Artiguenave F."/>
            <person name="Postlethwait J.H."/>
            <person name="Manak J.R."/>
            <person name="Thompson E.M."/>
            <person name="Jaillon O."/>
            <person name="Du Pasquier L."/>
            <person name="Boudinot P."/>
            <person name="Liberles D.A."/>
            <person name="Volff J.N."/>
            <person name="Philippe H."/>
            <person name="Lenhard B."/>
            <person name="Roest Crollius H."/>
            <person name="Wincker P."/>
            <person name="Chourrout D."/>
        </authorList>
    </citation>
    <scope>NUCLEOTIDE SEQUENCE [LARGE SCALE GENOMIC DNA]</scope>
</reference>
<evidence type="ECO:0000256" key="1">
    <source>
        <dbReference type="SAM" id="MobiDB-lite"/>
    </source>
</evidence>
<dbReference type="InParanoid" id="E4WT83"/>
<evidence type="ECO:0000313" key="3">
    <source>
        <dbReference type="Proteomes" id="UP000001307"/>
    </source>
</evidence>
<dbReference type="AlphaFoldDB" id="E4WT83"/>
<gene>
    <name evidence="2" type="ORF">GSOID_T00005788001</name>
</gene>
<sequence length="140" mass="14922">MSSSSSNRSSTSSARLSGLTLKTAKVKLVLAAARRSIFVLLELTSGVFGILMRRFPEQKTSLSVADSAKYRNPLKRSCAWLESSVLTMMPKGLAWNSFVGDDSMTGNASLMKTSSPESVMFKPSSTGLSSNGSSRSSPSQ</sequence>
<feature type="region of interest" description="Disordered" evidence="1">
    <location>
        <begin position="106"/>
        <end position="140"/>
    </location>
</feature>
<name>E4WT83_OIKDI</name>
<protein>
    <submittedName>
        <fullName evidence="2">Uncharacterized protein</fullName>
    </submittedName>
</protein>
<dbReference type="Proteomes" id="UP000001307">
    <property type="component" value="Unassembled WGS sequence"/>
</dbReference>
<feature type="compositionally biased region" description="Low complexity" evidence="1">
    <location>
        <begin position="124"/>
        <end position="140"/>
    </location>
</feature>
<dbReference type="EMBL" id="FN653016">
    <property type="protein sequence ID" value="CBY06727.1"/>
    <property type="molecule type" value="Genomic_DNA"/>
</dbReference>
<proteinExistence type="predicted"/>
<keyword evidence="3" id="KW-1185">Reference proteome</keyword>
<accession>E4WT83</accession>